<dbReference type="AlphaFoldDB" id="A0A9N9PN10"/>
<comment type="caution">
    <text evidence="2">The sequence shown here is derived from an EMBL/GenBank/DDBJ whole genome shotgun (WGS) entry which is preliminary data.</text>
</comment>
<reference evidence="2" key="1">
    <citation type="submission" date="2021-07" db="EMBL/GenBank/DDBJ databases">
        <authorList>
            <person name="Durling M."/>
        </authorList>
    </citation>
    <scope>NUCLEOTIDE SEQUENCE</scope>
</reference>
<dbReference type="EMBL" id="CAJVRL010000097">
    <property type="protein sequence ID" value="CAG8960259.1"/>
    <property type="molecule type" value="Genomic_DNA"/>
</dbReference>
<accession>A0A9N9PN10</accession>
<evidence type="ECO:0000313" key="3">
    <source>
        <dbReference type="Proteomes" id="UP000696280"/>
    </source>
</evidence>
<dbReference type="Proteomes" id="UP000696280">
    <property type="component" value="Unassembled WGS sequence"/>
</dbReference>
<sequence length="108" mass="12074">MIPESLEELRPGSLPRLPPAIPPARVLPSEEVRLFAQEEKRKKVKKAALPPPEPFNVFIFFHRALLNTSRGPNPKLRCDSDFMSLSNAGSIPSGRLQRYLSNADLAQL</sequence>
<feature type="region of interest" description="Disordered" evidence="1">
    <location>
        <begin position="1"/>
        <end position="22"/>
    </location>
</feature>
<keyword evidence="3" id="KW-1185">Reference proteome</keyword>
<protein>
    <submittedName>
        <fullName evidence="2">Uncharacterized protein</fullName>
    </submittedName>
</protein>
<evidence type="ECO:0000256" key="1">
    <source>
        <dbReference type="SAM" id="MobiDB-lite"/>
    </source>
</evidence>
<name>A0A9N9PN10_9HELO</name>
<gene>
    <name evidence="2" type="ORF">HYFRA_00012779</name>
</gene>
<organism evidence="2 3">
    <name type="scientific">Hymenoscyphus fraxineus</name>
    <dbReference type="NCBI Taxonomy" id="746836"/>
    <lineage>
        <taxon>Eukaryota</taxon>
        <taxon>Fungi</taxon>
        <taxon>Dikarya</taxon>
        <taxon>Ascomycota</taxon>
        <taxon>Pezizomycotina</taxon>
        <taxon>Leotiomycetes</taxon>
        <taxon>Helotiales</taxon>
        <taxon>Helotiaceae</taxon>
        <taxon>Hymenoscyphus</taxon>
    </lineage>
</organism>
<proteinExistence type="predicted"/>
<evidence type="ECO:0000313" key="2">
    <source>
        <dbReference type="EMBL" id="CAG8960259.1"/>
    </source>
</evidence>